<comment type="cofactor">
    <cofactor evidence="9">
        <name>Mg(2+)</name>
        <dbReference type="ChEBI" id="CHEBI:18420"/>
    </cofactor>
    <cofactor evidence="9">
        <name>Mn(2+)</name>
        <dbReference type="ChEBI" id="CHEBI:29035"/>
    </cofactor>
    <text evidence="9">Mg(2+). Can also accept Mn(2+).</text>
</comment>
<accession>A0A1H1N425</accession>
<evidence type="ECO:0000313" key="11">
    <source>
        <dbReference type="EMBL" id="SDR93638.1"/>
    </source>
</evidence>
<comment type="pathway">
    <text evidence="9">Metabolic intermediate biosynthesis; acetyl-CoA biosynthesis; acetyl-CoA from acetate: step 1/2.</text>
</comment>
<evidence type="ECO:0000256" key="9">
    <source>
        <dbReference type="HAMAP-Rule" id="MF_00020"/>
    </source>
</evidence>
<evidence type="ECO:0000256" key="6">
    <source>
        <dbReference type="ARBA" id="ARBA00022777"/>
    </source>
</evidence>
<dbReference type="InterPro" id="IPR023865">
    <property type="entry name" value="Aliphatic_acid_kinase_CS"/>
</dbReference>
<feature type="site" description="Transition state stabilizer" evidence="9">
    <location>
        <position position="154"/>
    </location>
</feature>
<comment type="catalytic activity">
    <reaction evidence="9">
        <text>acetate + ATP = acetyl phosphate + ADP</text>
        <dbReference type="Rhea" id="RHEA:11352"/>
        <dbReference type="ChEBI" id="CHEBI:22191"/>
        <dbReference type="ChEBI" id="CHEBI:30089"/>
        <dbReference type="ChEBI" id="CHEBI:30616"/>
        <dbReference type="ChEBI" id="CHEBI:456216"/>
        <dbReference type="EC" id="2.7.2.1"/>
    </reaction>
</comment>
<dbReference type="SUPFAM" id="SSF53067">
    <property type="entry name" value="Actin-like ATPase domain"/>
    <property type="match status" value="2"/>
</dbReference>
<comment type="subcellular location">
    <subcellularLocation>
        <location evidence="9">Cytoplasm</location>
    </subcellularLocation>
</comment>
<proteinExistence type="inferred from homology"/>
<keyword evidence="4 9" id="KW-0479">Metal-binding</keyword>
<dbReference type="GO" id="GO:0006083">
    <property type="term" value="P:acetate metabolic process"/>
    <property type="evidence" value="ECO:0007669"/>
    <property type="project" value="TreeGrafter"/>
</dbReference>
<dbReference type="GO" id="GO:0005829">
    <property type="term" value="C:cytosol"/>
    <property type="evidence" value="ECO:0007669"/>
    <property type="project" value="TreeGrafter"/>
</dbReference>
<keyword evidence="8 9" id="KW-0460">Magnesium</keyword>
<feature type="active site" description="Proton donor/acceptor" evidence="9">
    <location>
        <position position="122"/>
    </location>
</feature>
<dbReference type="GO" id="GO:0005524">
    <property type="term" value="F:ATP binding"/>
    <property type="evidence" value="ECO:0007669"/>
    <property type="project" value="UniProtKB-KW"/>
</dbReference>
<name>A0A1H1N425_9ACTN</name>
<feature type="binding site" evidence="9">
    <location>
        <position position="357"/>
    </location>
    <ligand>
        <name>Mg(2+)</name>
        <dbReference type="ChEBI" id="CHEBI:18420"/>
    </ligand>
</feature>
<dbReference type="UniPathway" id="UPA00340">
    <property type="reaction ID" value="UER00458"/>
</dbReference>
<evidence type="ECO:0000256" key="7">
    <source>
        <dbReference type="ARBA" id="ARBA00022840"/>
    </source>
</evidence>
<keyword evidence="12" id="KW-1185">Reference proteome</keyword>
<comment type="function">
    <text evidence="9">Catalyzes the formation of acetyl phosphate from acetate and ATP. Can also catalyze the reverse reaction.</text>
</comment>
<dbReference type="GO" id="GO:0006085">
    <property type="term" value="P:acetyl-CoA biosynthetic process"/>
    <property type="evidence" value="ECO:0007669"/>
    <property type="project" value="UniProtKB-UniRule"/>
</dbReference>
<keyword evidence="6 9" id="KW-0418">Kinase</keyword>
<evidence type="ECO:0000256" key="8">
    <source>
        <dbReference type="ARBA" id="ARBA00022842"/>
    </source>
</evidence>
<dbReference type="Pfam" id="PF00871">
    <property type="entry name" value="Acetate_kinase"/>
    <property type="match status" value="1"/>
</dbReference>
<feature type="site" description="Transition state stabilizer" evidence="9">
    <location>
        <position position="215"/>
    </location>
</feature>
<dbReference type="PROSITE" id="PS01076">
    <property type="entry name" value="ACETATE_KINASE_2"/>
    <property type="match status" value="1"/>
</dbReference>
<evidence type="ECO:0000256" key="10">
    <source>
        <dbReference type="RuleBase" id="RU003835"/>
    </source>
</evidence>
<dbReference type="InterPro" id="IPR043129">
    <property type="entry name" value="ATPase_NBD"/>
</dbReference>
<evidence type="ECO:0000256" key="5">
    <source>
        <dbReference type="ARBA" id="ARBA00022741"/>
    </source>
</evidence>
<dbReference type="PIRSF" id="PIRSF000722">
    <property type="entry name" value="Acetate_prop_kin"/>
    <property type="match status" value="1"/>
</dbReference>
<evidence type="ECO:0000256" key="3">
    <source>
        <dbReference type="ARBA" id="ARBA00022679"/>
    </source>
</evidence>
<comment type="caution">
    <text evidence="9">Lacks conserved residue(s) required for the propagation of feature annotation.</text>
</comment>
<dbReference type="GO" id="GO:0008776">
    <property type="term" value="F:acetate kinase activity"/>
    <property type="evidence" value="ECO:0007669"/>
    <property type="project" value="UniProtKB-UniRule"/>
</dbReference>
<evidence type="ECO:0000256" key="4">
    <source>
        <dbReference type="ARBA" id="ARBA00022723"/>
    </source>
</evidence>
<dbReference type="InterPro" id="IPR000890">
    <property type="entry name" value="Aliphatic_acid_kin_short-chain"/>
</dbReference>
<feature type="binding site" evidence="9">
    <location>
        <begin position="258"/>
        <end position="260"/>
    </location>
    <ligand>
        <name>ATP</name>
        <dbReference type="ChEBI" id="CHEBI:30616"/>
    </ligand>
</feature>
<dbReference type="InterPro" id="IPR004372">
    <property type="entry name" value="Ac/propionate_kinase"/>
</dbReference>
<comment type="subunit">
    <text evidence="9">Homodimer.</text>
</comment>
<feature type="binding site" evidence="9">
    <location>
        <position position="65"/>
    </location>
    <ligand>
        <name>substrate</name>
    </ligand>
</feature>
<dbReference type="AlphaFoldDB" id="A0A1H1N425"/>
<dbReference type="STRING" id="630515.SAMN04489812_0369"/>
<dbReference type="EMBL" id="LT629772">
    <property type="protein sequence ID" value="SDR93638.1"/>
    <property type="molecule type" value="Genomic_DNA"/>
</dbReference>
<gene>
    <name evidence="9" type="primary">ackA</name>
    <name evidence="11" type="ORF">SAMN04489812_0369</name>
</gene>
<feature type="binding site" evidence="9">
    <location>
        <begin position="182"/>
        <end position="186"/>
    </location>
    <ligand>
        <name>ATP</name>
        <dbReference type="ChEBI" id="CHEBI:30616"/>
    </ligand>
</feature>
<protein>
    <recommendedName>
        <fullName evidence="9">Acetate kinase</fullName>
        <ecNumber evidence="9">2.7.2.1</ecNumber>
    </recommendedName>
    <alternativeName>
        <fullName evidence="9">Acetokinase</fullName>
    </alternativeName>
</protein>
<keyword evidence="5 9" id="KW-0547">Nucleotide-binding</keyword>
<dbReference type="Proteomes" id="UP000199103">
    <property type="component" value="Chromosome I"/>
</dbReference>
<dbReference type="PANTHER" id="PTHR21060:SF21">
    <property type="entry name" value="ACETATE KINASE"/>
    <property type="match status" value="1"/>
</dbReference>
<evidence type="ECO:0000256" key="2">
    <source>
        <dbReference type="ARBA" id="ARBA00022490"/>
    </source>
</evidence>
<keyword evidence="2 9" id="KW-0963">Cytoplasm</keyword>
<evidence type="ECO:0000256" key="1">
    <source>
        <dbReference type="ARBA" id="ARBA00008748"/>
    </source>
</evidence>
<keyword evidence="7 9" id="KW-0067">ATP-binding</keyword>
<keyword evidence="3 9" id="KW-0808">Transferase</keyword>
<dbReference type="Gene3D" id="3.30.420.40">
    <property type="match status" value="2"/>
</dbReference>
<reference evidence="11 12" key="1">
    <citation type="submission" date="2016-10" db="EMBL/GenBank/DDBJ databases">
        <authorList>
            <person name="de Groot N.N."/>
        </authorList>
    </citation>
    <scope>NUCLEOTIDE SEQUENCE [LARGE SCALE GENOMIC DNA]</scope>
    <source>
        <strain evidence="11 12">DSM 21800</strain>
    </source>
</reference>
<sequence length="373" mass="39341">MSAPARIVTVNPGSHSLQLGLFAGERTERSDEIDDDPTGTAAGTALSDFLADAAADGPIDVISYRLVHGGDLITEPTAIDDRLRRDLDRFTPLAPGHNPATLACIDQARTTHGSAVHLICPDTAFHSSMPPRATTLAVPRHWRDRYGARRYGFHGVSYGWAVQRAAQLLAANPDSLNLIITHLGGGCSVCATHNGRSIWTTMGMTPADGLVMTRRSGAVDPGLLLWLQSTHGLSADEIRDALQRDSGLLALSAGRSADTRDLVAAAADGDSDAALAMEIFTDSVRRNVAAAATMLPGLDAIVFTGEIGYDQPEVRDAVCGGLGMLGVPTALKQPEPGDRIISPAGAHPAVLTIETGEAAELARLARQFLQPRR</sequence>
<dbReference type="OrthoDB" id="9802453at2"/>
<dbReference type="PANTHER" id="PTHR21060">
    <property type="entry name" value="ACETATE KINASE"/>
    <property type="match status" value="1"/>
</dbReference>
<dbReference type="GO" id="GO:0000287">
    <property type="term" value="F:magnesium ion binding"/>
    <property type="evidence" value="ECO:0007669"/>
    <property type="project" value="UniProtKB-UniRule"/>
</dbReference>
<evidence type="ECO:0000313" key="12">
    <source>
        <dbReference type="Proteomes" id="UP000199103"/>
    </source>
</evidence>
<dbReference type="EC" id="2.7.2.1" evidence="9"/>
<organism evidence="11 12">
    <name type="scientific">Microlunatus soli</name>
    <dbReference type="NCBI Taxonomy" id="630515"/>
    <lineage>
        <taxon>Bacteria</taxon>
        <taxon>Bacillati</taxon>
        <taxon>Actinomycetota</taxon>
        <taxon>Actinomycetes</taxon>
        <taxon>Propionibacteriales</taxon>
        <taxon>Propionibacteriaceae</taxon>
        <taxon>Microlunatus</taxon>
    </lineage>
</organism>
<dbReference type="PRINTS" id="PR00471">
    <property type="entry name" value="ACETATEKNASE"/>
</dbReference>
<comment type="similarity">
    <text evidence="1 9 10">Belongs to the acetokinase family.</text>
</comment>
<dbReference type="HAMAP" id="MF_00020">
    <property type="entry name" value="Acetate_kinase"/>
    <property type="match status" value="1"/>
</dbReference>
<dbReference type="RefSeq" id="WP_091518966.1">
    <property type="nucleotide sequence ID" value="NZ_LT629772.1"/>
</dbReference>